<dbReference type="PANTHER" id="PTHR43630">
    <property type="entry name" value="POLY-BETA-1,6-N-ACETYL-D-GLUCOSAMINE SYNTHASE"/>
    <property type="match status" value="1"/>
</dbReference>
<organism evidence="3 4">
    <name type="scientific">Thermofilum pendens (strain DSM 2475 / Hrk 5)</name>
    <dbReference type="NCBI Taxonomy" id="368408"/>
    <lineage>
        <taxon>Archaea</taxon>
        <taxon>Thermoproteota</taxon>
        <taxon>Thermoprotei</taxon>
        <taxon>Thermofilales</taxon>
        <taxon>Thermofilaceae</taxon>
        <taxon>Thermofilum</taxon>
    </lineage>
</organism>
<protein>
    <submittedName>
        <fullName evidence="3">Glycosyl transferase, family 2</fullName>
    </submittedName>
</protein>
<dbReference type="EnsemblBacteria" id="ABL79125">
    <property type="protein sequence ID" value="ABL79125"/>
    <property type="gene ID" value="Tpen_1730"/>
</dbReference>
<dbReference type="OrthoDB" id="46222at2157"/>
<dbReference type="AlphaFoldDB" id="A1S0Z5"/>
<evidence type="ECO:0000256" key="2">
    <source>
        <dbReference type="ARBA" id="ARBA00022679"/>
    </source>
</evidence>
<dbReference type="GeneID" id="4601755"/>
<dbReference type="KEGG" id="tpe:Tpen_1730"/>
<accession>A1S0Z5</accession>
<dbReference type="Proteomes" id="UP000000641">
    <property type="component" value="Chromosome"/>
</dbReference>
<dbReference type="CAZy" id="GT2">
    <property type="family name" value="Glycosyltransferase Family 2"/>
</dbReference>
<name>A1S0Z5_THEPD</name>
<dbReference type="Pfam" id="PF13641">
    <property type="entry name" value="Glyco_tranf_2_3"/>
    <property type="match status" value="1"/>
</dbReference>
<dbReference type="HOGENOM" id="CLU_670180_0_0_2"/>
<dbReference type="SUPFAM" id="SSF53448">
    <property type="entry name" value="Nucleotide-diphospho-sugar transferases"/>
    <property type="match status" value="1"/>
</dbReference>
<dbReference type="InterPro" id="IPR029044">
    <property type="entry name" value="Nucleotide-diphossugar_trans"/>
</dbReference>
<evidence type="ECO:0000313" key="3">
    <source>
        <dbReference type="EMBL" id="ABL79125.1"/>
    </source>
</evidence>
<dbReference type="EMBL" id="CP000505">
    <property type="protein sequence ID" value="ABL79125.1"/>
    <property type="molecule type" value="Genomic_DNA"/>
</dbReference>
<dbReference type="STRING" id="368408.Tpen_1730"/>
<dbReference type="RefSeq" id="WP_011753390.1">
    <property type="nucleotide sequence ID" value="NC_008698.1"/>
</dbReference>
<dbReference type="GO" id="GO:0016757">
    <property type="term" value="F:glycosyltransferase activity"/>
    <property type="evidence" value="ECO:0007669"/>
    <property type="project" value="UniProtKB-KW"/>
</dbReference>
<proteinExistence type="predicted"/>
<keyword evidence="1" id="KW-0328">Glycosyltransferase</keyword>
<evidence type="ECO:0000256" key="1">
    <source>
        <dbReference type="ARBA" id="ARBA00022676"/>
    </source>
</evidence>
<dbReference type="CDD" id="cd06423">
    <property type="entry name" value="CESA_like"/>
    <property type="match status" value="1"/>
</dbReference>
<keyword evidence="4" id="KW-1185">Reference proteome</keyword>
<dbReference type="Gene3D" id="3.90.550.10">
    <property type="entry name" value="Spore Coat Polysaccharide Biosynthesis Protein SpsA, Chain A"/>
    <property type="match status" value="1"/>
</dbReference>
<gene>
    <name evidence="3" type="ordered locus">Tpen_1730</name>
</gene>
<dbReference type="eggNOG" id="arCOG01389">
    <property type="taxonomic scope" value="Archaea"/>
</dbReference>
<evidence type="ECO:0000313" key="4">
    <source>
        <dbReference type="Proteomes" id="UP000000641"/>
    </source>
</evidence>
<keyword evidence="2 3" id="KW-0808">Transferase</keyword>
<sequence>MTSEPSALLGAVAPPGLLPEAFYLLLDALSLLTLAGILAWSAYHAPIIVAGLLAPRGSGDDPGNGLPRVTVIVPSKDEGRRVERCLNAILSSDYPLEKLEVIVVDASSDGYVEEIVRRAGERYPGAVRLIREEEPRGKPAALNRALREATGEVVAVFDADSVPERDAIRRAVKHLEEPGVAAVQGKTLVLNERESVLARVASKEEKAWFHALIRGRERLGLFVPLTGSCQFVKRSALEEVGGWREDALAEDLELSMDLLARGYRVKYANDVVSWQEAPTSLRSLAVQRNRWYRGYMEAFARHLRLALAGRRGLDAAILSAGPYLMALSLLAVAAWLASTALPHVNHFSTPAALVAALNAVSLFSVSVALALSERPVSAKNLAWVPVIYAYWFTLSAVALHALAEIILRRPRVWRRTPKPI</sequence>
<dbReference type="PANTHER" id="PTHR43630:SF1">
    <property type="entry name" value="POLY-BETA-1,6-N-ACETYL-D-GLUCOSAMINE SYNTHASE"/>
    <property type="match status" value="1"/>
</dbReference>
<reference evidence="4" key="1">
    <citation type="journal article" date="2008" name="J. Bacteriol.">
        <title>Genome sequence of Thermofilum pendens reveals an exceptional loss of biosynthetic pathways without genome reduction.</title>
        <authorList>
            <person name="Anderson I."/>
            <person name="Rodriguez J."/>
            <person name="Susanti D."/>
            <person name="Porat I."/>
            <person name="Reich C."/>
            <person name="Ulrich L.E."/>
            <person name="Elkins J.G."/>
            <person name="Mavromatis K."/>
            <person name="Lykidis A."/>
            <person name="Kim E."/>
            <person name="Thompson L.S."/>
            <person name="Nolan M."/>
            <person name="Land M."/>
            <person name="Copeland A."/>
            <person name="Lapidus A."/>
            <person name="Lucas S."/>
            <person name="Detter C."/>
            <person name="Zhulin I.B."/>
            <person name="Olsen G.J."/>
            <person name="Whitman W."/>
            <person name="Mukhopadhyay B."/>
            <person name="Bristow J."/>
            <person name="Kyrpides N."/>
        </authorList>
    </citation>
    <scope>NUCLEOTIDE SEQUENCE [LARGE SCALE GENOMIC DNA]</scope>
    <source>
        <strain evidence="4">DSM 2475 / Hrk 5</strain>
    </source>
</reference>